<dbReference type="Gene3D" id="3.40.50.720">
    <property type="entry name" value="NAD(P)-binding Rossmann-like Domain"/>
    <property type="match status" value="1"/>
</dbReference>
<organism evidence="1">
    <name type="scientific">Gaeumannomyces tritici (strain R3-111a-1)</name>
    <name type="common">Wheat and barley take-all root rot fungus</name>
    <name type="synonym">Gaeumannomyces graminis var. tritici</name>
    <dbReference type="NCBI Taxonomy" id="644352"/>
    <lineage>
        <taxon>Eukaryota</taxon>
        <taxon>Fungi</taxon>
        <taxon>Dikarya</taxon>
        <taxon>Ascomycota</taxon>
        <taxon>Pezizomycotina</taxon>
        <taxon>Sordariomycetes</taxon>
        <taxon>Sordariomycetidae</taxon>
        <taxon>Magnaporthales</taxon>
        <taxon>Magnaporthaceae</taxon>
        <taxon>Gaeumannomyces</taxon>
    </lineage>
</organism>
<evidence type="ECO:0000313" key="2">
    <source>
        <dbReference type="EnsemblFungi" id="EJT74892"/>
    </source>
</evidence>
<dbReference type="RefSeq" id="XP_009224836.1">
    <property type="nucleotide sequence ID" value="XM_009226572.1"/>
</dbReference>
<gene>
    <name evidence="2" type="primary">20349188</name>
    <name evidence="1" type="ORF">GGTG_08730</name>
</gene>
<dbReference type="OrthoDB" id="416786at2759"/>
<evidence type="ECO:0000313" key="1">
    <source>
        <dbReference type="EMBL" id="EJT74892.1"/>
    </source>
</evidence>
<dbReference type="EnsemblFungi" id="EJT74892">
    <property type="protein sequence ID" value="EJT74892"/>
    <property type="gene ID" value="GGTG_08730"/>
</dbReference>
<proteinExistence type="predicted"/>
<sequence>MREAPSAGSPRVHAVLVKNFLALALVPKPFNTAQKCAARLFLIAGGAPAGANVLARSPATIFSATLETSSAALLTAYRIPGPTKAYVCRGHPGRFGDGAGGALGVHKARVRRPRLRLEPSRSACVASGEIGAVVHWHVGYGDLVAASLQSTADLLSALSAAPRIYIGRLPRPGQRDGRPGRRPRYRRGNYAQTRLVSEVLVRRNAESDRSSGVSNPNDFLWRLVGSGVRISGHDADEAEDAGAWLFDAGNDQIISVTMGACMPPVSGTVRQPIRLVLVSELWRILARDPELGFDLQSMGRRDDWLPRVERDMNARGPAHHISPAFRLMQSRQGTVSVRRMPGEKTFFPEAEVRERDRRSLVRLKKTSAPFRPAGRRPRSRMLACSVAVAGGLATRQRCEFCRAEM</sequence>
<dbReference type="GeneID" id="20349188"/>
<dbReference type="VEuPathDB" id="FungiDB:GGTG_08730"/>
<dbReference type="STRING" id="644352.J3P5E1"/>
<dbReference type="eggNOG" id="KOG1178">
    <property type="taxonomic scope" value="Eukaryota"/>
</dbReference>
<evidence type="ECO:0000313" key="3">
    <source>
        <dbReference type="Proteomes" id="UP000006039"/>
    </source>
</evidence>
<reference evidence="2" key="4">
    <citation type="journal article" date="2015" name="G3 (Bethesda)">
        <title>Genome sequences of three phytopathogenic species of the Magnaporthaceae family of fungi.</title>
        <authorList>
            <person name="Okagaki L.H."/>
            <person name="Nunes C.C."/>
            <person name="Sailsbery J."/>
            <person name="Clay B."/>
            <person name="Brown D."/>
            <person name="John T."/>
            <person name="Oh Y."/>
            <person name="Young N."/>
            <person name="Fitzgerald M."/>
            <person name="Haas B.J."/>
            <person name="Zeng Q."/>
            <person name="Young S."/>
            <person name="Adiconis X."/>
            <person name="Fan L."/>
            <person name="Levin J.Z."/>
            <person name="Mitchell T.K."/>
            <person name="Okubara P.A."/>
            <person name="Farman M.L."/>
            <person name="Kohn L.M."/>
            <person name="Birren B."/>
            <person name="Ma L.-J."/>
            <person name="Dean R.A."/>
        </authorList>
    </citation>
    <scope>NUCLEOTIDE SEQUENCE</scope>
    <source>
        <strain evidence="2">R3-111a-1</strain>
    </source>
</reference>
<reference evidence="3" key="1">
    <citation type="submission" date="2010-07" db="EMBL/GenBank/DDBJ databases">
        <title>The genome sequence of Gaeumannomyces graminis var. tritici strain R3-111a-1.</title>
        <authorList>
            <consortium name="The Broad Institute Genome Sequencing Platform"/>
            <person name="Ma L.-J."/>
            <person name="Dead R."/>
            <person name="Young S."/>
            <person name="Zeng Q."/>
            <person name="Koehrsen M."/>
            <person name="Alvarado L."/>
            <person name="Berlin A."/>
            <person name="Chapman S.B."/>
            <person name="Chen Z."/>
            <person name="Freedman E."/>
            <person name="Gellesch M."/>
            <person name="Goldberg J."/>
            <person name="Griggs A."/>
            <person name="Gujja S."/>
            <person name="Heilman E.R."/>
            <person name="Heiman D."/>
            <person name="Hepburn T."/>
            <person name="Howarth C."/>
            <person name="Jen D."/>
            <person name="Larson L."/>
            <person name="Mehta T."/>
            <person name="Neiman D."/>
            <person name="Pearson M."/>
            <person name="Roberts A."/>
            <person name="Saif S."/>
            <person name="Shea T."/>
            <person name="Shenoy N."/>
            <person name="Sisk P."/>
            <person name="Stolte C."/>
            <person name="Sykes S."/>
            <person name="Walk T."/>
            <person name="White J."/>
            <person name="Yandava C."/>
            <person name="Haas B."/>
            <person name="Nusbaum C."/>
            <person name="Birren B."/>
        </authorList>
    </citation>
    <scope>NUCLEOTIDE SEQUENCE [LARGE SCALE GENOMIC DNA]</scope>
    <source>
        <strain evidence="3">R3-111a-1</strain>
    </source>
</reference>
<name>J3P5E1_GAET3</name>
<accession>J3P5E1</accession>
<reference evidence="2" key="5">
    <citation type="submission" date="2018-04" db="UniProtKB">
        <authorList>
            <consortium name="EnsemblFungi"/>
        </authorList>
    </citation>
    <scope>IDENTIFICATION</scope>
    <source>
        <strain evidence="2">R3-111a-1</strain>
    </source>
</reference>
<keyword evidence="3" id="KW-1185">Reference proteome</keyword>
<reference evidence="1" key="2">
    <citation type="submission" date="2010-07" db="EMBL/GenBank/DDBJ databases">
        <authorList>
            <consortium name="The Broad Institute Genome Sequencing Platform"/>
            <consortium name="Broad Institute Genome Sequencing Center for Infectious Disease"/>
            <person name="Ma L.-J."/>
            <person name="Dead R."/>
            <person name="Young S."/>
            <person name="Zeng Q."/>
            <person name="Koehrsen M."/>
            <person name="Alvarado L."/>
            <person name="Berlin A."/>
            <person name="Chapman S.B."/>
            <person name="Chen Z."/>
            <person name="Freedman E."/>
            <person name="Gellesch M."/>
            <person name="Goldberg J."/>
            <person name="Griggs A."/>
            <person name="Gujja S."/>
            <person name="Heilman E.R."/>
            <person name="Heiman D."/>
            <person name="Hepburn T."/>
            <person name="Howarth C."/>
            <person name="Jen D."/>
            <person name="Larson L."/>
            <person name="Mehta T."/>
            <person name="Neiman D."/>
            <person name="Pearson M."/>
            <person name="Roberts A."/>
            <person name="Saif S."/>
            <person name="Shea T."/>
            <person name="Shenoy N."/>
            <person name="Sisk P."/>
            <person name="Stolte C."/>
            <person name="Sykes S."/>
            <person name="Walk T."/>
            <person name="White J."/>
            <person name="Yandava C."/>
            <person name="Haas B."/>
            <person name="Nusbaum C."/>
            <person name="Birren B."/>
        </authorList>
    </citation>
    <scope>NUCLEOTIDE SEQUENCE</scope>
    <source>
        <strain evidence="1">R3-111a-1</strain>
    </source>
</reference>
<dbReference type="AlphaFoldDB" id="J3P5E1"/>
<dbReference type="Proteomes" id="UP000006039">
    <property type="component" value="Unassembled WGS sequence"/>
</dbReference>
<dbReference type="HOGENOM" id="CLU_679794_0_0_1"/>
<dbReference type="EMBL" id="GL385398">
    <property type="protein sequence ID" value="EJT74892.1"/>
    <property type="molecule type" value="Genomic_DNA"/>
</dbReference>
<protein>
    <submittedName>
        <fullName evidence="1 2">Uncharacterized protein</fullName>
    </submittedName>
</protein>
<reference evidence="1" key="3">
    <citation type="submission" date="2010-09" db="EMBL/GenBank/DDBJ databases">
        <title>Annotation of Gaeumannomyces graminis var. tritici R3-111a-1.</title>
        <authorList>
            <consortium name="The Broad Institute Genome Sequencing Platform"/>
            <person name="Ma L.-J."/>
            <person name="Dead R."/>
            <person name="Young S.K."/>
            <person name="Zeng Q."/>
            <person name="Gargeya S."/>
            <person name="Fitzgerald M."/>
            <person name="Haas B."/>
            <person name="Abouelleil A."/>
            <person name="Alvarado L."/>
            <person name="Arachchi H.M."/>
            <person name="Berlin A."/>
            <person name="Brown A."/>
            <person name="Chapman S.B."/>
            <person name="Chen Z."/>
            <person name="Dunbar C."/>
            <person name="Freedman E."/>
            <person name="Gearin G."/>
            <person name="Gellesch M."/>
            <person name="Goldberg J."/>
            <person name="Griggs A."/>
            <person name="Gujja S."/>
            <person name="Heiman D."/>
            <person name="Howarth C."/>
            <person name="Larson L."/>
            <person name="Lui A."/>
            <person name="MacDonald P.J.P."/>
            <person name="Mehta T."/>
            <person name="Montmayeur A."/>
            <person name="Murphy C."/>
            <person name="Neiman D."/>
            <person name="Pearson M."/>
            <person name="Priest M."/>
            <person name="Roberts A."/>
            <person name="Saif S."/>
            <person name="Shea T."/>
            <person name="Shenoy N."/>
            <person name="Sisk P."/>
            <person name="Stolte C."/>
            <person name="Sykes S."/>
            <person name="Yandava C."/>
            <person name="Wortman J."/>
            <person name="Nusbaum C."/>
            <person name="Birren B."/>
        </authorList>
    </citation>
    <scope>NUCLEOTIDE SEQUENCE</scope>
    <source>
        <strain evidence="1">R3-111a-1</strain>
    </source>
</reference>